<accession>A0ABX3NT61</accession>
<evidence type="ECO:0000313" key="2">
    <source>
        <dbReference type="Proteomes" id="UP000192277"/>
    </source>
</evidence>
<comment type="caution">
    <text evidence="1">The sequence shown here is derived from an EMBL/GenBank/DDBJ whole genome shotgun (WGS) entry which is preliminary data.</text>
</comment>
<evidence type="ECO:0000313" key="1">
    <source>
        <dbReference type="EMBL" id="OQP45092.1"/>
    </source>
</evidence>
<organism evidence="1 2">
    <name type="scientific">Niastella koreensis</name>
    <dbReference type="NCBI Taxonomy" id="354356"/>
    <lineage>
        <taxon>Bacteria</taxon>
        <taxon>Pseudomonadati</taxon>
        <taxon>Bacteroidota</taxon>
        <taxon>Chitinophagia</taxon>
        <taxon>Chitinophagales</taxon>
        <taxon>Chitinophagaceae</taxon>
        <taxon>Niastella</taxon>
    </lineage>
</organism>
<gene>
    <name evidence="1" type="ORF">A4D02_34645</name>
</gene>
<reference evidence="1 2" key="1">
    <citation type="submission" date="2016-04" db="EMBL/GenBank/DDBJ databases">
        <authorList>
            <person name="Chen L."/>
            <person name="Zhuang W."/>
            <person name="Wang G."/>
        </authorList>
    </citation>
    <scope>NUCLEOTIDE SEQUENCE [LARGE SCALE GENOMIC DNA]</scope>
    <source>
        <strain evidence="2">GR20</strain>
    </source>
</reference>
<name>A0ABX3NT61_9BACT</name>
<protein>
    <submittedName>
        <fullName evidence="1">Uncharacterized protein</fullName>
    </submittedName>
</protein>
<proteinExistence type="predicted"/>
<dbReference type="RefSeq" id="WP_014222128.1">
    <property type="nucleotide sequence ID" value="NZ_LWBO01000022.1"/>
</dbReference>
<sequence>MVPTEIQYLLDNYEAEDISLSITKADYSGEVPVLGLTVYKPGNELKNWTLEVIGHRASEISFSPDVEDDLILITNDHPLLWQFADVQSELYFNGSSNDINRVVSELNQIDFKLFGKYRKSSQQLYTLLQTTNGLLCKGPEKLLTKYEKCLNKYGIETSIVGGYIPTYWDGKNTCSGETLKLFLTRDSYIFGQDFIFTKRDQ</sequence>
<dbReference type="EMBL" id="LWBO01000022">
    <property type="protein sequence ID" value="OQP45092.1"/>
    <property type="molecule type" value="Genomic_DNA"/>
</dbReference>
<keyword evidence="2" id="KW-1185">Reference proteome</keyword>
<dbReference type="Proteomes" id="UP000192277">
    <property type="component" value="Unassembled WGS sequence"/>
</dbReference>